<feature type="transmembrane region" description="Helical" evidence="6">
    <location>
        <begin position="410"/>
        <end position="431"/>
    </location>
</feature>
<gene>
    <name evidence="8" type="ORF">K8W24_15755</name>
</gene>
<dbReference type="Pfam" id="PF07690">
    <property type="entry name" value="MFS_1"/>
    <property type="match status" value="1"/>
</dbReference>
<dbReference type="EMBL" id="DYWO01000473">
    <property type="protein sequence ID" value="HJF51217.1"/>
    <property type="molecule type" value="Genomic_DNA"/>
</dbReference>
<dbReference type="InterPro" id="IPR011701">
    <property type="entry name" value="MFS"/>
</dbReference>
<feature type="transmembrane region" description="Helical" evidence="6">
    <location>
        <begin position="321"/>
        <end position="341"/>
    </location>
</feature>
<keyword evidence="4 6" id="KW-0472">Membrane</keyword>
<feature type="transmembrane region" description="Helical" evidence="6">
    <location>
        <begin position="115"/>
        <end position="131"/>
    </location>
</feature>
<proteinExistence type="predicted"/>
<keyword evidence="2 6" id="KW-0812">Transmembrane</keyword>
<dbReference type="PANTHER" id="PTHR23523">
    <property type="match status" value="1"/>
</dbReference>
<name>A0A921KRZ7_9MICO</name>
<evidence type="ECO:0000256" key="3">
    <source>
        <dbReference type="ARBA" id="ARBA00022989"/>
    </source>
</evidence>
<dbReference type="GO" id="GO:0005886">
    <property type="term" value="C:plasma membrane"/>
    <property type="evidence" value="ECO:0007669"/>
    <property type="project" value="UniProtKB-SubCell"/>
</dbReference>
<dbReference type="GO" id="GO:0022857">
    <property type="term" value="F:transmembrane transporter activity"/>
    <property type="evidence" value="ECO:0007669"/>
    <property type="project" value="InterPro"/>
</dbReference>
<dbReference type="SUPFAM" id="SSF103473">
    <property type="entry name" value="MFS general substrate transporter"/>
    <property type="match status" value="1"/>
</dbReference>
<keyword evidence="3 6" id="KW-1133">Transmembrane helix</keyword>
<protein>
    <submittedName>
        <fullName evidence="8">MFS transporter</fullName>
    </submittedName>
</protein>
<feature type="transmembrane region" description="Helical" evidence="6">
    <location>
        <begin position="381"/>
        <end position="404"/>
    </location>
</feature>
<evidence type="ECO:0000256" key="2">
    <source>
        <dbReference type="ARBA" id="ARBA00022692"/>
    </source>
</evidence>
<organism evidence="8 9">
    <name type="scientific">Brachybacterium paraconglomeratum</name>
    <dbReference type="NCBI Taxonomy" id="173362"/>
    <lineage>
        <taxon>Bacteria</taxon>
        <taxon>Bacillati</taxon>
        <taxon>Actinomycetota</taxon>
        <taxon>Actinomycetes</taxon>
        <taxon>Micrococcales</taxon>
        <taxon>Dermabacteraceae</taxon>
        <taxon>Brachybacterium</taxon>
    </lineage>
</organism>
<evidence type="ECO:0000313" key="8">
    <source>
        <dbReference type="EMBL" id="HJF51217.1"/>
    </source>
</evidence>
<feature type="transmembrane region" description="Helical" evidence="6">
    <location>
        <begin position="347"/>
        <end position="369"/>
    </location>
</feature>
<dbReference type="Proteomes" id="UP000775129">
    <property type="component" value="Unassembled WGS sequence"/>
</dbReference>
<feature type="transmembrane region" description="Helical" evidence="6">
    <location>
        <begin position="137"/>
        <end position="160"/>
    </location>
</feature>
<evidence type="ECO:0000256" key="4">
    <source>
        <dbReference type="ARBA" id="ARBA00023136"/>
    </source>
</evidence>
<dbReference type="PROSITE" id="PS50850">
    <property type="entry name" value="MFS"/>
    <property type="match status" value="1"/>
</dbReference>
<comment type="subcellular location">
    <subcellularLocation>
        <location evidence="1">Cell membrane</location>
        <topology evidence="1">Multi-pass membrane protein</topology>
    </subcellularLocation>
</comment>
<sequence>MIGKTPMTTGSTDTAAAETFPVPTGAPPAPAEISEPAESPRGRGALLLLGIGLILIGLNLRIGVAAIGPVVGEIRASLGLSATVVSLLTTIPVFVFGAFAFLTPGLTRRLGMHRLLGLVLLILAAGNLLRHEPSMTALFAGTVLVGIAIAVGNVVMPAAIKQDFAHRAGLMMGLYTMSLFVGAAFASGLTAPLLPVLGGSWRSALAIWALPAGLALLVWLPQLLRSPGRLRSGSAVADAPVDHGRSPLRAILTDPTAIAVTGFMGLQSVSYYTTVTWVPTILQDAGMDVTAAGGMIAYSAFPAALAALLAPALAARMRPTWLPHVVAVLLLAAAYLGLIIAPASGAVAWMTVLGLGLGASISLSLTYIVWRSPTTHLTGQLSTVSQGFGYLVAGFGPLGIGALHAATGGWAVPLIVLCVVLVGQLVAGVVASRPVHIRARGAESIEAV</sequence>
<dbReference type="InterPro" id="IPR036259">
    <property type="entry name" value="MFS_trans_sf"/>
</dbReference>
<feature type="region of interest" description="Disordered" evidence="5">
    <location>
        <begin position="1"/>
        <end position="38"/>
    </location>
</feature>
<reference evidence="8" key="2">
    <citation type="submission" date="2021-09" db="EMBL/GenBank/DDBJ databases">
        <authorList>
            <person name="Gilroy R."/>
        </authorList>
    </citation>
    <scope>NUCLEOTIDE SEQUENCE</scope>
    <source>
        <strain evidence="8">1647</strain>
    </source>
</reference>
<evidence type="ECO:0000256" key="6">
    <source>
        <dbReference type="SAM" id="Phobius"/>
    </source>
</evidence>
<evidence type="ECO:0000259" key="7">
    <source>
        <dbReference type="PROSITE" id="PS50850"/>
    </source>
</evidence>
<evidence type="ECO:0000256" key="1">
    <source>
        <dbReference type="ARBA" id="ARBA00004651"/>
    </source>
</evidence>
<feature type="compositionally biased region" description="Polar residues" evidence="5">
    <location>
        <begin position="1"/>
        <end position="14"/>
    </location>
</feature>
<evidence type="ECO:0000313" key="9">
    <source>
        <dbReference type="Proteomes" id="UP000775129"/>
    </source>
</evidence>
<feature type="transmembrane region" description="Helical" evidence="6">
    <location>
        <begin position="172"/>
        <end position="193"/>
    </location>
</feature>
<feature type="transmembrane region" description="Helical" evidence="6">
    <location>
        <begin position="205"/>
        <end position="224"/>
    </location>
</feature>
<dbReference type="AlphaFoldDB" id="A0A921KRZ7"/>
<dbReference type="Gene3D" id="1.20.1250.20">
    <property type="entry name" value="MFS general substrate transporter like domains"/>
    <property type="match status" value="1"/>
</dbReference>
<feature type="domain" description="Major facilitator superfamily (MFS) profile" evidence="7">
    <location>
        <begin position="45"/>
        <end position="435"/>
    </location>
</feature>
<evidence type="ECO:0000256" key="5">
    <source>
        <dbReference type="SAM" id="MobiDB-lite"/>
    </source>
</evidence>
<feature type="transmembrane region" description="Helical" evidence="6">
    <location>
        <begin position="46"/>
        <end position="68"/>
    </location>
</feature>
<comment type="caution">
    <text evidence="8">The sequence shown here is derived from an EMBL/GenBank/DDBJ whole genome shotgun (WGS) entry which is preliminary data.</text>
</comment>
<dbReference type="InterPro" id="IPR052524">
    <property type="entry name" value="MFS_Cyanate_Porter"/>
</dbReference>
<dbReference type="InterPro" id="IPR020846">
    <property type="entry name" value="MFS_dom"/>
</dbReference>
<dbReference type="PANTHER" id="PTHR23523:SF2">
    <property type="entry name" value="2-NITROIMIDAZOLE TRANSPORTER"/>
    <property type="match status" value="1"/>
</dbReference>
<reference evidence="8" key="1">
    <citation type="journal article" date="2021" name="PeerJ">
        <title>Extensive microbial diversity within the chicken gut microbiome revealed by metagenomics and culture.</title>
        <authorList>
            <person name="Gilroy R."/>
            <person name="Ravi A."/>
            <person name="Getino M."/>
            <person name="Pursley I."/>
            <person name="Horton D.L."/>
            <person name="Alikhan N.F."/>
            <person name="Baker D."/>
            <person name="Gharbi K."/>
            <person name="Hall N."/>
            <person name="Watson M."/>
            <person name="Adriaenssens E.M."/>
            <person name="Foster-Nyarko E."/>
            <person name="Jarju S."/>
            <person name="Secka A."/>
            <person name="Antonio M."/>
            <person name="Oren A."/>
            <person name="Chaudhuri R.R."/>
            <person name="La Ragione R."/>
            <person name="Hildebrand F."/>
            <person name="Pallen M.J."/>
        </authorList>
    </citation>
    <scope>NUCLEOTIDE SEQUENCE</scope>
    <source>
        <strain evidence="8">1647</strain>
    </source>
</reference>
<feature type="transmembrane region" description="Helical" evidence="6">
    <location>
        <begin position="80"/>
        <end position="103"/>
    </location>
</feature>
<accession>A0A921KRZ7</accession>
<feature type="transmembrane region" description="Helical" evidence="6">
    <location>
        <begin position="295"/>
        <end position="314"/>
    </location>
</feature>